<evidence type="ECO:0000313" key="2">
    <source>
        <dbReference type="Proteomes" id="UP001055439"/>
    </source>
</evidence>
<dbReference type="OrthoDB" id="10597358at2759"/>
<organism evidence="1 2">
    <name type="scientific">Musa troglodytarum</name>
    <name type="common">fe'i banana</name>
    <dbReference type="NCBI Taxonomy" id="320322"/>
    <lineage>
        <taxon>Eukaryota</taxon>
        <taxon>Viridiplantae</taxon>
        <taxon>Streptophyta</taxon>
        <taxon>Embryophyta</taxon>
        <taxon>Tracheophyta</taxon>
        <taxon>Spermatophyta</taxon>
        <taxon>Magnoliopsida</taxon>
        <taxon>Liliopsida</taxon>
        <taxon>Zingiberales</taxon>
        <taxon>Musaceae</taxon>
        <taxon>Musa</taxon>
    </lineage>
</organism>
<evidence type="ECO:0000313" key="1">
    <source>
        <dbReference type="EMBL" id="URD96072.1"/>
    </source>
</evidence>
<keyword evidence="2" id="KW-1185">Reference proteome</keyword>
<name>A0A9E7FL30_9LILI</name>
<protein>
    <submittedName>
        <fullName evidence="1">Uncharacterized protein</fullName>
    </submittedName>
</protein>
<reference evidence="1" key="1">
    <citation type="submission" date="2022-05" db="EMBL/GenBank/DDBJ databases">
        <title>The Musa troglodytarum L. genome provides insights into the mechanism of non-climacteric behaviour and enrichment of carotenoids.</title>
        <authorList>
            <person name="Wang J."/>
        </authorList>
    </citation>
    <scope>NUCLEOTIDE SEQUENCE</scope>
    <source>
        <tissue evidence="1">Leaf</tissue>
    </source>
</reference>
<dbReference type="AlphaFoldDB" id="A0A9E7FL30"/>
<accession>A0A9E7FL30</accession>
<dbReference type="EMBL" id="CP097506">
    <property type="protein sequence ID" value="URD96072.1"/>
    <property type="molecule type" value="Genomic_DNA"/>
</dbReference>
<gene>
    <name evidence="1" type="ORF">MUK42_30656</name>
</gene>
<sequence length="106" mass="11782">MGVWAPPSGSCYRYHLIGNVSGYVSLNCSQFNIISRDLFEPSPLAVSRCSADCPGWGRAASLGGDPPRDEMSRLSYLMRCSGQRRELQRPPHLWQHNVVGDLDDIC</sequence>
<dbReference type="Proteomes" id="UP001055439">
    <property type="component" value="Chromosome 4"/>
</dbReference>
<proteinExistence type="predicted"/>